<comment type="caution">
    <text evidence="1">The sequence shown here is derived from an EMBL/GenBank/DDBJ whole genome shotgun (WGS) entry which is preliminary data.</text>
</comment>
<organism evidence="1 2">
    <name type="scientific">Burkholderia pseudomallei</name>
    <name type="common">Pseudomonas pseudomallei</name>
    <dbReference type="NCBI Taxonomy" id="28450"/>
    <lineage>
        <taxon>Bacteria</taxon>
        <taxon>Pseudomonadati</taxon>
        <taxon>Pseudomonadota</taxon>
        <taxon>Betaproteobacteria</taxon>
        <taxon>Burkholderiales</taxon>
        <taxon>Burkholderiaceae</taxon>
        <taxon>Burkholderia</taxon>
        <taxon>pseudomallei group</taxon>
    </lineage>
</organism>
<reference evidence="1 2" key="1">
    <citation type="submission" date="2014-08" db="EMBL/GenBank/DDBJ databases">
        <authorList>
            <person name="Bunnell A."/>
            <person name="Chain P.S."/>
            <person name="Chertkov O."/>
            <person name="Currie B.J."/>
            <person name="Daligault H.E."/>
            <person name="Davenport K.W."/>
            <person name="Davis C."/>
            <person name="Gleasner C.D."/>
            <person name="Johnson S.L."/>
            <person name="Kaestli M."/>
            <person name="Koren S."/>
            <person name="Kunde Y.A."/>
            <person name="Mayo M."/>
            <person name="McMurry K.K."/>
            <person name="Price E.P."/>
            <person name="Reitenga K.G."/>
            <person name="Robison R."/>
            <person name="Rosovitz M.J."/>
            <person name="Sarovich D.S."/>
            <person name="Teshima H."/>
        </authorList>
    </citation>
    <scope>NUCLEOTIDE SEQUENCE [LARGE SCALE GENOMIC DNA]</scope>
    <source>
        <strain evidence="1 2">MSHR44</strain>
    </source>
</reference>
<evidence type="ECO:0000313" key="2">
    <source>
        <dbReference type="Proteomes" id="UP000030475"/>
    </source>
</evidence>
<name>A0A095L2V4_BURPE</name>
<dbReference type="KEGG" id="but:X994_2567"/>
<dbReference type="Proteomes" id="UP000030475">
    <property type="component" value="Unassembled WGS sequence"/>
</dbReference>
<dbReference type="EMBL" id="JQIM01000010">
    <property type="protein sequence ID" value="KGX07087.1"/>
    <property type="molecule type" value="Genomic_DNA"/>
</dbReference>
<sequence>MEAIVIEQVILGVFLVLPLLIVAVLYSDELWQEHRLQHPRDEHTPHIDWRHPWRILRRGH</sequence>
<gene>
    <name evidence="1" type="ORF">Y036_1870</name>
</gene>
<evidence type="ECO:0000313" key="1">
    <source>
        <dbReference type="EMBL" id="KGX07087.1"/>
    </source>
</evidence>
<proteinExistence type="predicted"/>
<protein>
    <submittedName>
        <fullName evidence="1">Uncharacterized protein</fullName>
    </submittedName>
</protein>
<accession>A0A095L2V4</accession>
<dbReference type="AlphaFoldDB" id="A0A095L2V4"/>
<dbReference type="OMA" id="HASHIDW"/>